<dbReference type="Proteomes" id="UP000035618">
    <property type="component" value="Unassembled WGS sequence"/>
</dbReference>
<sequence length="166" mass="18810">MLLGSEVMQIKVKDFIEKIENQAYRHETILADKDKEEDVLQNVDQAVFPLIDKMVDAISKEELAETELVIGDGEDRISIMLETGIINLPFENIKRVDNFFDDLEAEVPVIVYFIAKGRLLNESDFKIMRVSPASEFIKDHGQKTVALAASDALNRILANRESAKEE</sequence>
<gene>
    <name evidence="1" type="ORF">LRB_1535</name>
</gene>
<evidence type="ECO:0000313" key="1">
    <source>
        <dbReference type="EMBL" id="KLA46946.1"/>
    </source>
</evidence>
<proteinExistence type="predicted"/>
<protein>
    <submittedName>
        <fullName evidence="1">Uncharacterized protein</fullName>
    </submittedName>
</protein>
<organism evidence="1 2">
    <name type="scientific">Ligilactobacillus ruminis</name>
    <dbReference type="NCBI Taxonomy" id="1623"/>
    <lineage>
        <taxon>Bacteria</taxon>
        <taxon>Bacillati</taxon>
        <taxon>Bacillota</taxon>
        <taxon>Bacilli</taxon>
        <taxon>Lactobacillales</taxon>
        <taxon>Lactobacillaceae</taxon>
        <taxon>Ligilactobacillus</taxon>
    </lineage>
</organism>
<accession>A0A837IUB9</accession>
<reference evidence="1 2" key="1">
    <citation type="journal article" date="2015" name="BMC Microbiol.">
        <title>Lactobacillus ruminis strains cluster according to their mammalian gut source.</title>
        <authorList>
            <person name="O' Donnell M.M."/>
            <person name="Harris H.M."/>
            <person name="Lynch D.B."/>
            <person name="Ross R.P."/>
            <person name="O'Toole P.W."/>
        </authorList>
    </citation>
    <scope>NUCLEOTIDE SEQUENCE [LARGE SCALE GENOMIC DNA]</scope>
    <source>
        <strain evidence="1 2">ATCC 27780</strain>
    </source>
</reference>
<evidence type="ECO:0000313" key="2">
    <source>
        <dbReference type="Proteomes" id="UP000035618"/>
    </source>
</evidence>
<name>A0A837IUB9_9LACO</name>
<comment type="caution">
    <text evidence="1">The sequence shown here is derived from an EMBL/GenBank/DDBJ whole genome shotgun (WGS) entry which is preliminary data.</text>
</comment>
<dbReference type="EMBL" id="JHAJ01000024">
    <property type="protein sequence ID" value="KLA46946.1"/>
    <property type="molecule type" value="Genomic_DNA"/>
</dbReference>
<dbReference type="AlphaFoldDB" id="A0A837IUB9"/>